<dbReference type="AlphaFoldDB" id="A0A6A7AZH8"/>
<reference evidence="1" key="1">
    <citation type="submission" date="2020-01" db="EMBL/GenBank/DDBJ databases">
        <authorList>
            <consortium name="DOE Joint Genome Institute"/>
            <person name="Haridas S."/>
            <person name="Albert R."/>
            <person name="Binder M."/>
            <person name="Bloem J."/>
            <person name="Labutti K."/>
            <person name="Salamov A."/>
            <person name="Andreopoulos B."/>
            <person name="Baker S.E."/>
            <person name="Barry K."/>
            <person name="Bills G."/>
            <person name="Bluhm B.H."/>
            <person name="Cannon C."/>
            <person name="Castanera R."/>
            <person name="Culley D.E."/>
            <person name="Daum C."/>
            <person name="Ezra D."/>
            <person name="Gonzalez J.B."/>
            <person name="Henrissat B."/>
            <person name="Kuo A."/>
            <person name="Liang C."/>
            <person name="Lipzen A."/>
            <person name="Lutzoni F."/>
            <person name="Magnuson J."/>
            <person name="Mondo S."/>
            <person name="Nolan M."/>
            <person name="Ohm R."/>
            <person name="Pangilinan J."/>
            <person name="Park H.-J."/>
            <person name="Ramirez L."/>
            <person name="Alfaro M."/>
            <person name="Sun H."/>
            <person name="Tritt A."/>
            <person name="Yoshinaga Y."/>
            <person name="Zwiers L.-H."/>
            <person name="Turgeon B.G."/>
            <person name="Goodwin S.B."/>
            <person name="Spatafora J.W."/>
            <person name="Crous P.W."/>
            <person name="Grigoriev I.V."/>
        </authorList>
    </citation>
    <scope>NUCLEOTIDE SEQUENCE</scope>
    <source>
        <strain evidence="1">IPT5</strain>
    </source>
</reference>
<keyword evidence="2" id="KW-1185">Reference proteome</keyword>
<evidence type="ECO:0000313" key="1">
    <source>
        <dbReference type="EMBL" id="KAF2847489.1"/>
    </source>
</evidence>
<protein>
    <submittedName>
        <fullName evidence="1">Uncharacterized protein</fullName>
    </submittedName>
</protein>
<dbReference type="Proteomes" id="UP000799423">
    <property type="component" value="Unassembled WGS sequence"/>
</dbReference>
<accession>A0A6A7AZH8</accession>
<sequence length="89" mass="9657">MLSGGAYATVNLGAGTSAQADRPRSSTVDAFLVCTRLEGNAIDEEVHLTSQHAVLPNHTWICMNHPLGPYSHWTQPTAYTKICRCVGQM</sequence>
<proteinExistence type="predicted"/>
<organism evidence="1 2">
    <name type="scientific">Plenodomus tracheiphilus IPT5</name>
    <dbReference type="NCBI Taxonomy" id="1408161"/>
    <lineage>
        <taxon>Eukaryota</taxon>
        <taxon>Fungi</taxon>
        <taxon>Dikarya</taxon>
        <taxon>Ascomycota</taxon>
        <taxon>Pezizomycotina</taxon>
        <taxon>Dothideomycetes</taxon>
        <taxon>Pleosporomycetidae</taxon>
        <taxon>Pleosporales</taxon>
        <taxon>Pleosporineae</taxon>
        <taxon>Leptosphaeriaceae</taxon>
        <taxon>Plenodomus</taxon>
    </lineage>
</organism>
<name>A0A6A7AZH8_9PLEO</name>
<dbReference type="EMBL" id="MU006325">
    <property type="protein sequence ID" value="KAF2847489.1"/>
    <property type="molecule type" value="Genomic_DNA"/>
</dbReference>
<evidence type="ECO:0000313" key="2">
    <source>
        <dbReference type="Proteomes" id="UP000799423"/>
    </source>
</evidence>
<gene>
    <name evidence="1" type="ORF">T440DRAFT_193007</name>
</gene>